<organism evidence="2 3">
    <name type="scientific">Fumia xinanensis</name>
    <dbReference type="NCBI Taxonomy" id="2763659"/>
    <lineage>
        <taxon>Bacteria</taxon>
        <taxon>Bacillati</taxon>
        <taxon>Bacillota</taxon>
        <taxon>Clostridia</taxon>
        <taxon>Eubacteriales</taxon>
        <taxon>Oscillospiraceae</taxon>
        <taxon>Fumia</taxon>
    </lineage>
</organism>
<name>A0A926E4Z7_9FIRM</name>
<dbReference type="InterPro" id="IPR009706">
    <property type="entry name" value="DUF1287"/>
</dbReference>
<dbReference type="Proteomes" id="UP000610760">
    <property type="component" value="Unassembled WGS sequence"/>
</dbReference>
<accession>A0A926E4Z7</accession>
<sequence>MRAIKPRRRLKPVFWMVLLLFIALIWAGFWAASCLNLLPKRSYTAADFGIETAISPNDADGDGIDDYRDIMLGARAFVETKPKYDGSYFAGGYPPEGIGVCTDVIWQGFLAAGYALKDLVDLDIAANREAYPEIDIPDPNIDFRRVKNLRIFFDRNAESLTLDPDEIGEWQPGDVVVYPKHIAIVSDKRNKKGRPYIIHHGGQPVLEEDALTRMEIVGHYRWNSAK</sequence>
<keyword evidence="1" id="KW-1133">Transmembrane helix</keyword>
<dbReference type="AlphaFoldDB" id="A0A926E4Z7"/>
<proteinExistence type="predicted"/>
<evidence type="ECO:0000313" key="3">
    <source>
        <dbReference type="Proteomes" id="UP000610760"/>
    </source>
</evidence>
<dbReference type="EMBL" id="JACRSV010000001">
    <property type="protein sequence ID" value="MBC8559630.1"/>
    <property type="molecule type" value="Genomic_DNA"/>
</dbReference>
<dbReference type="PROSITE" id="PS51257">
    <property type="entry name" value="PROKAR_LIPOPROTEIN"/>
    <property type="match status" value="1"/>
</dbReference>
<dbReference type="RefSeq" id="WP_249294520.1">
    <property type="nucleotide sequence ID" value="NZ_JACRSV010000001.1"/>
</dbReference>
<protein>
    <submittedName>
        <fullName evidence="2">DUF1287 domain-containing protein</fullName>
    </submittedName>
</protein>
<evidence type="ECO:0000256" key="1">
    <source>
        <dbReference type="SAM" id="Phobius"/>
    </source>
</evidence>
<reference evidence="2" key="1">
    <citation type="submission" date="2020-08" db="EMBL/GenBank/DDBJ databases">
        <title>Genome public.</title>
        <authorList>
            <person name="Liu C."/>
            <person name="Sun Q."/>
        </authorList>
    </citation>
    <scope>NUCLEOTIDE SEQUENCE</scope>
    <source>
        <strain evidence="2">NSJ-33</strain>
    </source>
</reference>
<dbReference type="Pfam" id="PF06940">
    <property type="entry name" value="DUF1287"/>
    <property type="match status" value="1"/>
</dbReference>
<feature type="transmembrane region" description="Helical" evidence="1">
    <location>
        <begin position="12"/>
        <end position="32"/>
    </location>
</feature>
<keyword evidence="3" id="KW-1185">Reference proteome</keyword>
<keyword evidence="1" id="KW-0812">Transmembrane</keyword>
<gene>
    <name evidence="2" type="ORF">H8710_06025</name>
</gene>
<keyword evidence="1" id="KW-0472">Membrane</keyword>
<evidence type="ECO:0000313" key="2">
    <source>
        <dbReference type="EMBL" id="MBC8559630.1"/>
    </source>
</evidence>
<comment type="caution">
    <text evidence="2">The sequence shown here is derived from an EMBL/GenBank/DDBJ whole genome shotgun (WGS) entry which is preliminary data.</text>
</comment>